<dbReference type="Gene3D" id="3.30.590.10">
    <property type="entry name" value="Glutamine synthetase/guanido kinase, catalytic domain"/>
    <property type="match status" value="1"/>
</dbReference>
<dbReference type="SUPFAM" id="SSF55931">
    <property type="entry name" value="Glutamine synthetase/guanido kinase"/>
    <property type="match status" value="1"/>
</dbReference>
<dbReference type="PATRIC" id="fig|37919.13.peg.7996"/>
<dbReference type="EMBL" id="CP009112">
    <property type="protein sequence ID" value="ANS32191.1"/>
    <property type="molecule type" value="Genomic_DNA"/>
</dbReference>
<feature type="domain" description="GS catalytic" evidence="6">
    <location>
        <begin position="141"/>
        <end position="471"/>
    </location>
</feature>
<dbReference type="InterPro" id="IPR036651">
    <property type="entry name" value="Gln_synt_N_sf"/>
</dbReference>
<evidence type="ECO:0000259" key="6">
    <source>
        <dbReference type="PROSITE" id="PS51987"/>
    </source>
</evidence>
<evidence type="ECO:0000256" key="5">
    <source>
        <dbReference type="SAM" id="MobiDB-lite"/>
    </source>
</evidence>
<dbReference type="RefSeq" id="WP_196775323.1">
    <property type="nucleotide sequence ID" value="NZ_CP009112.1"/>
</dbReference>
<keyword evidence="2" id="KW-0436">Ligase</keyword>
<evidence type="ECO:0000256" key="1">
    <source>
        <dbReference type="ARBA" id="ARBA00009897"/>
    </source>
</evidence>
<evidence type="ECO:0000256" key="3">
    <source>
        <dbReference type="PROSITE-ProRule" id="PRU01331"/>
    </source>
</evidence>
<dbReference type="Proteomes" id="UP000186108">
    <property type="component" value="Plasmid pR1CP1"/>
</dbReference>
<dbReference type="GO" id="GO:0006542">
    <property type="term" value="P:glutamine biosynthetic process"/>
    <property type="evidence" value="ECO:0007669"/>
    <property type="project" value="InterPro"/>
</dbReference>
<dbReference type="PROSITE" id="PS51987">
    <property type="entry name" value="GS_CATALYTIC"/>
    <property type="match status" value="1"/>
</dbReference>
<protein>
    <submittedName>
        <fullName evidence="7">Glutamine synthetase, catalytic domain protein</fullName>
    </submittedName>
</protein>
<comment type="similarity">
    <text evidence="1 3 4">Belongs to the glutamine synthetase family.</text>
</comment>
<evidence type="ECO:0000313" key="7">
    <source>
        <dbReference type="EMBL" id="ANS32191.1"/>
    </source>
</evidence>
<dbReference type="InterPro" id="IPR014746">
    <property type="entry name" value="Gln_synth/guanido_kin_cat_dom"/>
</dbReference>
<sequence length="471" mass="51946">MPTTREHMTPLELALSDPARDSELKRCRQLFDEGGVTHVHCQYVSVQGRVLGKVMPVKYFLETAARKGVPFGYAVAGGLQASLAGELLGPGGISTREGLLVPDLATAQILPWDRSVARVFCDHFRSLREEVGPGEPEEADARGNLKRVIAAFREETGLELRTGCEPEMSWFSGPDAIDRSASFFPDWVGPSYHLEHIAEMMPILKRITQYAQEMGFEMIQSDYEDPGQLECNFLYDNALATADRLITYRQICMAVATEFGVLATFMPKPVPGIMANGCHHHASLWRGDENVFADDDDLTELGRHALGGLLEHTRGMTAVLASTTNSYARFWDVGLFAPAVTNWGYDNRTTSYRVLPGRVEVRSPDAAVNPYLSHAALLGAMADGIRRNLDPGKPELGNAYAPSDEETPSTFAAPPLTLSEALDALEEDKAVRSVLPGSLYDTFTACKRDECNRRSGAITDWDFNTYLRYTP</sequence>
<reference evidence="7 8" key="1">
    <citation type="submission" date="2014-07" db="EMBL/GenBank/DDBJ databases">
        <authorList>
            <person name="Zhang J.E."/>
            <person name="Yang H."/>
            <person name="Guo J."/>
            <person name="Deng Z."/>
            <person name="Luo H."/>
            <person name="Luo M."/>
            <person name="Zhao B."/>
        </authorList>
    </citation>
    <scope>NUCLEOTIDE SEQUENCE [LARGE SCALE GENOMIC DNA]</scope>
    <source>
        <strain evidence="7 8">1CP</strain>
        <plasmid evidence="8">Plasmid pr1cp1</plasmid>
    </source>
</reference>
<dbReference type="Pfam" id="PF00120">
    <property type="entry name" value="Gln-synt_C"/>
    <property type="match status" value="1"/>
</dbReference>
<organism evidence="7 8">
    <name type="scientific">Rhodococcus opacus</name>
    <name type="common">Nocardia opaca</name>
    <dbReference type="NCBI Taxonomy" id="37919"/>
    <lineage>
        <taxon>Bacteria</taxon>
        <taxon>Bacillati</taxon>
        <taxon>Actinomycetota</taxon>
        <taxon>Actinomycetes</taxon>
        <taxon>Mycobacteriales</taxon>
        <taxon>Nocardiaceae</taxon>
        <taxon>Rhodococcus</taxon>
    </lineage>
</organism>
<dbReference type="PANTHER" id="PTHR43785">
    <property type="entry name" value="GAMMA-GLUTAMYLPUTRESCINE SYNTHETASE"/>
    <property type="match status" value="1"/>
</dbReference>
<dbReference type="Gene3D" id="3.10.20.70">
    <property type="entry name" value="Glutamine synthetase, N-terminal domain"/>
    <property type="match status" value="1"/>
</dbReference>
<dbReference type="AlphaFoldDB" id="A0A1B1KHU9"/>
<dbReference type="PANTHER" id="PTHR43785:SF12">
    <property type="entry name" value="TYPE-1 GLUTAMINE SYNTHETASE 2"/>
    <property type="match status" value="1"/>
</dbReference>
<evidence type="ECO:0000313" key="8">
    <source>
        <dbReference type="Proteomes" id="UP000186108"/>
    </source>
</evidence>
<geneLocation type="plasmid" evidence="8">
    <name>pr1cp1</name>
</geneLocation>
<proteinExistence type="inferred from homology"/>
<keyword evidence="7" id="KW-0614">Plasmid</keyword>
<dbReference type="GO" id="GO:0004356">
    <property type="term" value="F:glutamine synthetase activity"/>
    <property type="evidence" value="ECO:0007669"/>
    <property type="project" value="InterPro"/>
</dbReference>
<feature type="region of interest" description="Disordered" evidence="5">
    <location>
        <begin position="393"/>
        <end position="412"/>
    </location>
</feature>
<dbReference type="InterPro" id="IPR008146">
    <property type="entry name" value="Gln_synth_cat_dom"/>
</dbReference>
<dbReference type="SMART" id="SM01230">
    <property type="entry name" value="Gln-synt_C"/>
    <property type="match status" value="1"/>
</dbReference>
<accession>A0A1B1KHU9</accession>
<gene>
    <name evidence="7" type="ORF">R1CP_37960</name>
</gene>
<name>A0A1B1KHU9_RHOOP</name>
<dbReference type="SUPFAM" id="SSF54368">
    <property type="entry name" value="Glutamine synthetase, N-terminal domain"/>
    <property type="match status" value="1"/>
</dbReference>
<evidence type="ECO:0000256" key="4">
    <source>
        <dbReference type="RuleBase" id="RU000384"/>
    </source>
</evidence>
<evidence type="ECO:0000256" key="2">
    <source>
        <dbReference type="ARBA" id="ARBA00022598"/>
    </source>
</evidence>